<dbReference type="AlphaFoldDB" id="A0A1K0G0I9"/>
<evidence type="ECO:0000313" key="2">
    <source>
        <dbReference type="Proteomes" id="UP000179920"/>
    </source>
</evidence>
<dbReference type="EMBL" id="LT558119">
    <property type="protein sequence ID" value="SAM78729.1"/>
    <property type="molecule type" value="Genomic_DNA"/>
</dbReference>
<sequence length="109" mass="12287">MKLVGEMAEATKRLWRFVALEMRLCNLNDDHGKGMFGAVESGESQEEVVVGGAKQANNVVTCQYVYERSHDFPKLILFFDEVLGELFEQATIPRALVFYTTRKGIRAIG</sequence>
<reference evidence="2" key="1">
    <citation type="submission" date="2016-04" db="EMBL/GenBank/DDBJ databases">
        <authorList>
            <person name="Guldener U."/>
            <person name="Guldener U."/>
        </authorList>
    </citation>
    <scope>NUCLEOTIDE SEQUENCE [LARGE SCALE GENOMIC DNA]</scope>
    <source>
        <strain evidence="2">UB2112</strain>
    </source>
</reference>
<proteinExistence type="predicted"/>
<gene>
    <name evidence="1" type="ORF">UBRO_20563</name>
</gene>
<evidence type="ECO:0000313" key="1">
    <source>
        <dbReference type="EMBL" id="SAM78729.1"/>
    </source>
</evidence>
<dbReference type="Proteomes" id="UP000179920">
    <property type="component" value="Chromosome III"/>
</dbReference>
<protein>
    <submittedName>
        <fullName evidence="1">Uncharacterized protein</fullName>
    </submittedName>
</protein>
<accession>A0A1K0G0I9</accession>
<name>A0A1K0G0I9_9BASI</name>
<organism evidence="1 2">
    <name type="scientific">Ustilago bromivora</name>
    <dbReference type="NCBI Taxonomy" id="307758"/>
    <lineage>
        <taxon>Eukaryota</taxon>
        <taxon>Fungi</taxon>
        <taxon>Dikarya</taxon>
        <taxon>Basidiomycota</taxon>
        <taxon>Ustilaginomycotina</taxon>
        <taxon>Ustilaginomycetes</taxon>
        <taxon>Ustilaginales</taxon>
        <taxon>Ustilaginaceae</taxon>
        <taxon>Ustilago</taxon>
    </lineage>
</organism>